<proteinExistence type="predicted"/>
<dbReference type="AlphaFoldDB" id="A0AAI8KDJ7"/>
<protein>
    <submittedName>
        <fullName evidence="1">DUF4917 family protein</fullName>
    </submittedName>
</protein>
<evidence type="ECO:0000313" key="1">
    <source>
        <dbReference type="EMBL" id="AXO89540.1"/>
    </source>
</evidence>
<organism evidence="1 2">
    <name type="scientific">Pseudomonas parafulva</name>
    <dbReference type="NCBI Taxonomy" id="157782"/>
    <lineage>
        <taxon>Bacteria</taxon>
        <taxon>Pseudomonadati</taxon>
        <taxon>Pseudomonadota</taxon>
        <taxon>Gammaproteobacteria</taxon>
        <taxon>Pseudomonadales</taxon>
        <taxon>Pseudomonadaceae</taxon>
        <taxon>Pseudomonas</taxon>
    </lineage>
</organism>
<dbReference type="Pfam" id="PF16263">
    <property type="entry name" value="DUF4917"/>
    <property type="match status" value="1"/>
</dbReference>
<evidence type="ECO:0000313" key="2">
    <source>
        <dbReference type="Proteomes" id="UP000258127"/>
    </source>
</evidence>
<dbReference type="EMBL" id="CP031641">
    <property type="protein sequence ID" value="AXO89540.1"/>
    <property type="molecule type" value="Genomic_DNA"/>
</dbReference>
<keyword evidence="2" id="KW-1185">Reference proteome</keyword>
<accession>A0AAI8KDJ7</accession>
<dbReference type="RefSeq" id="WP_116888895.1">
    <property type="nucleotide sequence ID" value="NZ_CP031641.1"/>
</dbReference>
<name>A0AAI8KDJ7_9PSED</name>
<dbReference type="InterPro" id="IPR032581">
    <property type="entry name" value="DUF4917"/>
</dbReference>
<reference evidence="1 2" key="1">
    <citation type="submission" date="2018-08" db="EMBL/GenBank/DDBJ databases">
        <authorList>
            <person name="Lee Y."/>
            <person name="Kakembo D."/>
        </authorList>
    </citation>
    <scope>NUCLEOTIDE SEQUENCE [LARGE SCALE GENOMIC DNA]</scope>
    <source>
        <strain evidence="1 2">JBCS1880</strain>
    </source>
</reference>
<dbReference type="Proteomes" id="UP000258127">
    <property type="component" value="Chromosome"/>
</dbReference>
<gene>
    <name evidence="1" type="ORF">DZC75_16595</name>
</gene>
<sequence>MPSLDSQLAQWSDLDARHPCTALLLGNGASRVLWKPFGYFSLYEHAQKAGRKSGLAISDQALFKSLGTELFEPVLSMLNTTVRTNAALAINSTAPLNRYYSIKEALIHALRAVHPPHALLSSATMATINAALRQYRSVYTSNYDLILPWAMEQAPQGFARLFDDEGFFDVRRTASPGTRVLHLHGGLHLLKLPDGSTRQRSAIGAELLEGVAVNIPGEVPLFVNEDRSEHKLRAIRQSDYLSWSLAQLAGEQGGLCLFGQHLDSSDEHLLLAIRQARPKHLCIAIRPLNDASILNQKQYFTERLAGAVDGALHFFDASSHPLGAAELALPVPLTHARRL</sequence>